<evidence type="ECO:0008006" key="3">
    <source>
        <dbReference type="Google" id="ProtNLM"/>
    </source>
</evidence>
<gene>
    <name evidence="1" type="ORF">BBF96_03140</name>
</gene>
<dbReference type="Pfam" id="PF08902">
    <property type="entry name" value="DUF1848"/>
    <property type="match status" value="1"/>
</dbReference>
<dbReference type="KEGG" id="aft:BBF96_03140"/>
<name>A0A3Q9HP87_9FIRM</name>
<dbReference type="InterPro" id="IPR014998">
    <property type="entry name" value="DUF1848"/>
</dbReference>
<sequence>MIISVSRRTDIVAFYMPWFMNRVRANKAVYYNPFNFKGYEISLKPKDVDVLVFISKDYQPLLPYLDELKSRYNLYFHYTITGLSGIFEERVPPIEKTIPSFKELAKRTSSKQVEWRFDPIVLTNITPPEFYRKKFLQIASRLEGYTHRCYFSFATIYDKVKRNFKKLKKKGIQLMEPDLKLWRQLADELASLGRRYGIQLYSCCNDFLISDMVKKGRCIDGEHLSQLFNLNKKFHTYPTREGCGCAKCVDLGVYDTCPHGCIYCYANVNKQITWKNYKAHSPEEELLIKGKIEVVKRLKEEREQMSLF</sequence>
<dbReference type="RefSeq" id="WP_127015793.1">
    <property type="nucleotide sequence ID" value="NZ_CP016379.1"/>
</dbReference>
<dbReference type="Proteomes" id="UP000267250">
    <property type="component" value="Chromosome"/>
</dbReference>
<dbReference type="EMBL" id="CP016379">
    <property type="protein sequence ID" value="AZR72463.1"/>
    <property type="molecule type" value="Genomic_DNA"/>
</dbReference>
<organism evidence="1 2">
    <name type="scientific">Anoxybacter fermentans</name>
    <dbReference type="NCBI Taxonomy" id="1323375"/>
    <lineage>
        <taxon>Bacteria</taxon>
        <taxon>Bacillati</taxon>
        <taxon>Bacillota</taxon>
        <taxon>Clostridia</taxon>
        <taxon>Halanaerobiales</taxon>
        <taxon>Anoxybacter</taxon>
    </lineage>
</organism>
<proteinExistence type="predicted"/>
<reference evidence="1 2" key="1">
    <citation type="submission" date="2016-07" db="EMBL/GenBank/DDBJ databases">
        <title>Genome and transcriptome analysis of iron-reducing fermentative bacteria Anoxybacter fermentans.</title>
        <authorList>
            <person name="Zeng X."/>
            <person name="Shao Z."/>
        </authorList>
    </citation>
    <scope>NUCLEOTIDE SEQUENCE [LARGE SCALE GENOMIC DNA]</scope>
    <source>
        <strain evidence="1 2">DY22613</strain>
    </source>
</reference>
<keyword evidence="2" id="KW-1185">Reference proteome</keyword>
<dbReference type="AlphaFoldDB" id="A0A3Q9HP87"/>
<protein>
    <recommendedName>
        <fullName evidence="3">DUF1848 domain-containing protein</fullName>
    </recommendedName>
</protein>
<evidence type="ECO:0000313" key="1">
    <source>
        <dbReference type="EMBL" id="AZR72463.1"/>
    </source>
</evidence>
<evidence type="ECO:0000313" key="2">
    <source>
        <dbReference type="Proteomes" id="UP000267250"/>
    </source>
</evidence>
<accession>A0A3Q9HP87</accession>
<dbReference type="OrthoDB" id="9771212at2"/>